<gene>
    <name evidence="1" type="ORF">F4692_001170</name>
</gene>
<name>A0A7Y9H152_9ACTN</name>
<reference evidence="1 2" key="2">
    <citation type="submission" date="2020-08" db="EMBL/GenBank/DDBJ databases">
        <title>The Agave Microbiome: Exploring the role of microbial communities in plant adaptations to desert environments.</title>
        <authorList>
            <person name="Partida-Martinez L.P."/>
        </authorList>
    </citation>
    <scope>NUCLEOTIDE SEQUENCE [LARGE SCALE GENOMIC DNA]</scope>
    <source>
        <strain evidence="1 2">AT2.17</strain>
    </source>
</reference>
<reference evidence="1 2" key="1">
    <citation type="submission" date="2020-07" db="EMBL/GenBank/DDBJ databases">
        <authorList>
            <person name="Partida-Martinez L."/>
            <person name="Huntemann M."/>
            <person name="Clum A."/>
            <person name="Wang J."/>
            <person name="Palaniappan K."/>
            <person name="Ritter S."/>
            <person name="Chen I.-M."/>
            <person name="Stamatis D."/>
            <person name="Reddy T."/>
            <person name="O'Malley R."/>
            <person name="Daum C."/>
            <person name="Shapiro N."/>
            <person name="Ivanova N."/>
            <person name="Kyrpides N."/>
            <person name="Woyke T."/>
        </authorList>
    </citation>
    <scope>NUCLEOTIDE SEQUENCE [LARGE SCALE GENOMIC DNA]</scope>
    <source>
        <strain evidence="1 2">AT2.17</strain>
    </source>
</reference>
<evidence type="ECO:0000313" key="1">
    <source>
        <dbReference type="EMBL" id="NYE36066.1"/>
    </source>
</evidence>
<keyword evidence="1" id="KW-0808">Transferase</keyword>
<protein>
    <submittedName>
        <fullName evidence="1">Ribosomal protein L11 methylase PrmA</fullName>
    </submittedName>
</protein>
<sequence length="225" mass="24137">MTSTDHVPISRTEWREWYALGQQLTALDGVHSPSRFSALLAATMVDVEGLTVIDAGSGAGLITIAALAAGAEQVIAIDNDPAAARATADNVASVMGREGSRRLATQVLDFTSLGEVPADLLAVNPPQRPTRILQAVEPDQRHLHEGGGEDGLATLRLVMEHARTRVVRTTAADVLSVGTARRDSERWSEPRLVRREELPMHASWVTLTGALGHVAVWDFQAREAG</sequence>
<dbReference type="AlphaFoldDB" id="A0A7Y9H152"/>
<keyword evidence="1" id="KW-0689">Ribosomal protein</keyword>
<keyword evidence="1" id="KW-0687">Ribonucleoprotein</keyword>
<dbReference type="GO" id="GO:0005840">
    <property type="term" value="C:ribosome"/>
    <property type="evidence" value="ECO:0007669"/>
    <property type="project" value="UniProtKB-KW"/>
</dbReference>
<accession>A0A7Y9H152</accession>
<dbReference type="GO" id="GO:0008168">
    <property type="term" value="F:methyltransferase activity"/>
    <property type="evidence" value="ECO:0007669"/>
    <property type="project" value="UniProtKB-KW"/>
</dbReference>
<dbReference type="RefSeq" id="WP_179618649.1">
    <property type="nucleotide sequence ID" value="NZ_JACCBW010000001.1"/>
</dbReference>
<dbReference type="CDD" id="cd02440">
    <property type="entry name" value="AdoMet_MTases"/>
    <property type="match status" value="1"/>
</dbReference>
<dbReference type="InterPro" id="IPR029063">
    <property type="entry name" value="SAM-dependent_MTases_sf"/>
</dbReference>
<dbReference type="EMBL" id="JACCBW010000001">
    <property type="protein sequence ID" value="NYE36066.1"/>
    <property type="molecule type" value="Genomic_DNA"/>
</dbReference>
<dbReference type="Proteomes" id="UP000549911">
    <property type="component" value="Unassembled WGS sequence"/>
</dbReference>
<dbReference type="GO" id="GO:0032259">
    <property type="term" value="P:methylation"/>
    <property type="evidence" value="ECO:0007669"/>
    <property type="project" value="UniProtKB-KW"/>
</dbReference>
<evidence type="ECO:0000313" key="2">
    <source>
        <dbReference type="Proteomes" id="UP000549911"/>
    </source>
</evidence>
<dbReference type="Gene3D" id="3.40.50.150">
    <property type="entry name" value="Vaccinia Virus protein VP39"/>
    <property type="match status" value="1"/>
</dbReference>
<keyword evidence="1" id="KW-0489">Methyltransferase</keyword>
<dbReference type="SUPFAM" id="SSF53335">
    <property type="entry name" value="S-adenosyl-L-methionine-dependent methyltransferases"/>
    <property type="match status" value="1"/>
</dbReference>
<dbReference type="Pfam" id="PF06325">
    <property type="entry name" value="PrmA"/>
    <property type="match status" value="1"/>
</dbReference>
<proteinExistence type="predicted"/>
<keyword evidence="2" id="KW-1185">Reference proteome</keyword>
<comment type="caution">
    <text evidence="1">The sequence shown here is derived from an EMBL/GenBank/DDBJ whole genome shotgun (WGS) entry which is preliminary data.</text>
</comment>
<organism evidence="1 2">
    <name type="scientific">Nocardioides cavernae</name>
    <dbReference type="NCBI Taxonomy" id="1921566"/>
    <lineage>
        <taxon>Bacteria</taxon>
        <taxon>Bacillati</taxon>
        <taxon>Actinomycetota</taxon>
        <taxon>Actinomycetes</taxon>
        <taxon>Propionibacteriales</taxon>
        <taxon>Nocardioidaceae</taxon>
        <taxon>Nocardioides</taxon>
    </lineage>
</organism>